<keyword evidence="7 11" id="KW-0238">DNA-binding</keyword>
<evidence type="ECO:0000256" key="2">
    <source>
        <dbReference type="ARBA" id="ARBA00005993"/>
    </source>
</evidence>
<dbReference type="InterPro" id="IPR000536">
    <property type="entry name" value="Nucl_hrmn_rcpt_lig-bd"/>
</dbReference>
<keyword evidence="9 11" id="KW-0675">Receptor</keyword>
<dbReference type="GO" id="GO:0000978">
    <property type="term" value="F:RNA polymerase II cis-regulatory region sequence-specific DNA binding"/>
    <property type="evidence" value="ECO:0007669"/>
    <property type="project" value="InterPro"/>
</dbReference>
<dbReference type="SMART" id="SM00430">
    <property type="entry name" value="HOLI"/>
    <property type="match status" value="1"/>
</dbReference>
<dbReference type="Gene3D" id="1.10.565.10">
    <property type="entry name" value="Retinoid X Receptor"/>
    <property type="match status" value="1"/>
</dbReference>
<evidence type="ECO:0000256" key="7">
    <source>
        <dbReference type="ARBA" id="ARBA00023125"/>
    </source>
</evidence>
<evidence type="ECO:0000256" key="5">
    <source>
        <dbReference type="ARBA" id="ARBA00022833"/>
    </source>
</evidence>
<keyword evidence="6 11" id="KW-0805">Transcription regulation</keyword>
<feature type="domain" description="Nuclear receptor" evidence="13">
    <location>
        <begin position="17"/>
        <end position="92"/>
    </location>
</feature>
<dbReference type="PANTHER" id="PTHR24083">
    <property type="entry name" value="NUCLEAR HORMONE RECEPTOR"/>
    <property type="match status" value="1"/>
</dbReference>
<keyword evidence="5 11" id="KW-0862">Zinc</keyword>
<keyword evidence="8 11" id="KW-0804">Transcription</keyword>
<feature type="compositionally biased region" description="Basic residues" evidence="12">
    <location>
        <begin position="99"/>
        <end position="108"/>
    </location>
</feature>
<dbReference type="FunFam" id="3.30.50.10:FF:000030">
    <property type="entry name" value="Nuclear Hormone Receptor family"/>
    <property type="match status" value="1"/>
</dbReference>
<evidence type="ECO:0000256" key="9">
    <source>
        <dbReference type="ARBA" id="ARBA00023170"/>
    </source>
</evidence>
<feature type="compositionally biased region" description="Polar residues" evidence="12">
    <location>
        <begin position="117"/>
        <end position="126"/>
    </location>
</feature>
<dbReference type="GO" id="GO:0005634">
    <property type="term" value="C:nucleus"/>
    <property type="evidence" value="ECO:0007669"/>
    <property type="project" value="UniProtKB-SubCell"/>
</dbReference>
<evidence type="ECO:0000256" key="6">
    <source>
        <dbReference type="ARBA" id="ARBA00023015"/>
    </source>
</evidence>
<evidence type="ECO:0000259" key="14">
    <source>
        <dbReference type="PROSITE" id="PS51843"/>
    </source>
</evidence>
<organism evidence="15 16">
    <name type="scientific">Panagrellus redivivus</name>
    <name type="common">Microworm</name>
    <dbReference type="NCBI Taxonomy" id="6233"/>
    <lineage>
        <taxon>Eukaryota</taxon>
        <taxon>Metazoa</taxon>
        <taxon>Ecdysozoa</taxon>
        <taxon>Nematoda</taxon>
        <taxon>Chromadorea</taxon>
        <taxon>Rhabditida</taxon>
        <taxon>Tylenchina</taxon>
        <taxon>Panagrolaimomorpha</taxon>
        <taxon>Panagrolaimoidea</taxon>
        <taxon>Panagrolaimidae</taxon>
        <taxon>Panagrellus</taxon>
    </lineage>
</organism>
<reference evidence="15" key="1">
    <citation type="journal article" date="2013" name="Genetics">
        <title>The draft genome and transcriptome of Panagrellus redivivus are shaped by the harsh demands of a free-living lifestyle.</title>
        <authorList>
            <person name="Srinivasan J."/>
            <person name="Dillman A.R."/>
            <person name="Macchietto M.G."/>
            <person name="Heikkinen L."/>
            <person name="Lakso M."/>
            <person name="Fracchia K.M."/>
            <person name="Antoshechkin I."/>
            <person name="Mortazavi A."/>
            <person name="Wong G."/>
            <person name="Sternberg P.W."/>
        </authorList>
    </citation>
    <scope>NUCLEOTIDE SEQUENCE [LARGE SCALE GENOMIC DNA]</scope>
    <source>
        <strain evidence="15">MT8872</strain>
    </source>
</reference>
<evidence type="ECO:0000256" key="11">
    <source>
        <dbReference type="RuleBase" id="RU004334"/>
    </source>
</evidence>
<evidence type="ECO:0000259" key="13">
    <source>
        <dbReference type="PROSITE" id="PS51030"/>
    </source>
</evidence>
<dbReference type="SMART" id="SM00399">
    <property type="entry name" value="ZnF_C4"/>
    <property type="match status" value="1"/>
</dbReference>
<comment type="subcellular location">
    <subcellularLocation>
        <location evidence="1 11">Nucleus</location>
    </subcellularLocation>
</comment>
<evidence type="ECO:0000256" key="1">
    <source>
        <dbReference type="ARBA" id="ARBA00004123"/>
    </source>
</evidence>
<dbReference type="InterPro" id="IPR035500">
    <property type="entry name" value="NHR-like_dom_sf"/>
</dbReference>
<reference evidence="16" key="2">
    <citation type="submission" date="2020-10" db="UniProtKB">
        <authorList>
            <consortium name="WormBaseParasite"/>
        </authorList>
    </citation>
    <scope>IDENTIFICATION</scope>
</reference>
<dbReference type="PROSITE" id="PS51030">
    <property type="entry name" value="NUCLEAR_REC_DBD_2"/>
    <property type="match status" value="1"/>
</dbReference>
<dbReference type="InterPro" id="IPR050274">
    <property type="entry name" value="Nuclear_hormone_rcpt_NR2"/>
</dbReference>
<evidence type="ECO:0000256" key="10">
    <source>
        <dbReference type="ARBA" id="ARBA00023242"/>
    </source>
</evidence>
<dbReference type="Proteomes" id="UP000492821">
    <property type="component" value="Unassembled WGS sequence"/>
</dbReference>
<accession>A0A7E4ZXR1</accession>
<protein>
    <submittedName>
        <fullName evidence="16">Nuclear receptor domain-containing protein</fullName>
    </submittedName>
</protein>
<evidence type="ECO:0000256" key="8">
    <source>
        <dbReference type="ARBA" id="ARBA00023163"/>
    </source>
</evidence>
<dbReference type="GO" id="GO:0008270">
    <property type="term" value="F:zinc ion binding"/>
    <property type="evidence" value="ECO:0007669"/>
    <property type="project" value="UniProtKB-KW"/>
</dbReference>
<proteinExistence type="inferred from homology"/>
<dbReference type="Pfam" id="PF00104">
    <property type="entry name" value="Hormone_recep"/>
    <property type="match status" value="1"/>
</dbReference>
<keyword evidence="10 11" id="KW-0539">Nucleus</keyword>
<dbReference type="AlphaFoldDB" id="A0A7E4ZXR1"/>
<evidence type="ECO:0000313" key="16">
    <source>
        <dbReference type="WBParaSite" id="Pan_g23649.t1"/>
    </source>
</evidence>
<evidence type="ECO:0000313" key="15">
    <source>
        <dbReference type="Proteomes" id="UP000492821"/>
    </source>
</evidence>
<dbReference type="SUPFAM" id="SSF57716">
    <property type="entry name" value="Glucocorticoid receptor-like (DNA-binding domain)"/>
    <property type="match status" value="1"/>
</dbReference>
<keyword evidence="15" id="KW-1185">Reference proteome</keyword>
<dbReference type="InterPro" id="IPR001628">
    <property type="entry name" value="Znf_hrmn_rcpt"/>
</dbReference>
<dbReference type="Gene3D" id="3.30.50.10">
    <property type="entry name" value="Erythroid Transcription Factor GATA-1, subunit A"/>
    <property type="match status" value="1"/>
</dbReference>
<keyword evidence="3 11" id="KW-0479">Metal-binding</keyword>
<dbReference type="WBParaSite" id="Pan_g23649.t1">
    <property type="protein sequence ID" value="Pan_g23649.t1"/>
    <property type="gene ID" value="Pan_g23649"/>
</dbReference>
<feature type="region of interest" description="Disordered" evidence="12">
    <location>
        <begin position="91"/>
        <end position="146"/>
    </location>
</feature>
<evidence type="ECO:0000256" key="4">
    <source>
        <dbReference type="ARBA" id="ARBA00022771"/>
    </source>
</evidence>
<dbReference type="CDD" id="cd06960">
    <property type="entry name" value="NR_DBD_HNF4A"/>
    <property type="match status" value="1"/>
</dbReference>
<dbReference type="SUPFAM" id="SSF48508">
    <property type="entry name" value="Nuclear receptor ligand-binding domain"/>
    <property type="match status" value="1"/>
</dbReference>
<name>A0A7E4ZXR1_PANRE</name>
<feature type="domain" description="NR LBD" evidence="14">
    <location>
        <begin position="151"/>
        <end position="372"/>
    </location>
</feature>
<dbReference type="InterPro" id="IPR013088">
    <property type="entry name" value="Znf_NHR/GATA"/>
</dbReference>
<comment type="similarity">
    <text evidence="2 11">Belongs to the nuclear hormone receptor family.</text>
</comment>
<dbReference type="GO" id="GO:0003700">
    <property type="term" value="F:DNA-binding transcription factor activity"/>
    <property type="evidence" value="ECO:0007669"/>
    <property type="project" value="InterPro"/>
</dbReference>
<dbReference type="PRINTS" id="PR00398">
    <property type="entry name" value="STRDHORMONER"/>
</dbReference>
<dbReference type="PROSITE" id="PS00031">
    <property type="entry name" value="NUCLEAR_REC_DBD_1"/>
    <property type="match status" value="1"/>
</dbReference>
<dbReference type="Pfam" id="PF00105">
    <property type="entry name" value="zf-C4"/>
    <property type="match status" value="1"/>
</dbReference>
<dbReference type="PRINTS" id="PR00047">
    <property type="entry name" value="STROIDFINGER"/>
</dbReference>
<dbReference type="InterPro" id="IPR049636">
    <property type="entry name" value="HNF4-like_DBD"/>
</dbReference>
<dbReference type="InterPro" id="IPR001723">
    <property type="entry name" value="Nuclear_hrmn_rcpt"/>
</dbReference>
<sequence length="443" mass="48563">MFQLPSDPSCANALRLEDLCAVCGDKAIGKHYGISACNGCKGFFRRTVWQNLQYTCRFHKCCQIDKDHRNACRFCRFQKCLTEGMKPEAIQNERDRIGSTKRSRKRALPPHLAGFPMTSSRSSISAGSEPDSVESDRNSASPSHGTFANEASRRLIEMLLDIEMRLTNNNVGLLGEAEDQSARQKSVNLMINWSNMLHPLPELPFSDKVGLLKHCTAAFGLLQTLQRSITSAHILLPNDTYLSLTATYAPEVSAIVSRILDECLAPMRRMAVDRAEFACLKALILLQSDIVGLGVQSRDRIRESRDSFVRALFANLTQTHSVSDAAVRLSSLQMMLPSLFSVAKEISENSILGGLFGLVDAPASTSTSPSSAPLQVPTSSPLGIASRPESKENMLNLSNTFPNMLVNSSLPVSLANLAGFDFSSILSQAQQQPFQMPVKVFMG</sequence>
<evidence type="ECO:0000256" key="3">
    <source>
        <dbReference type="ARBA" id="ARBA00022723"/>
    </source>
</evidence>
<keyword evidence="4 11" id="KW-0863">Zinc-finger</keyword>
<evidence type="ECO:0000256" key="12">
    <source>
        <dbReference type="SAM" id="MobiDB-lite"/>
    </source>
</evidence>
<dbReference type="PROSITE" id="PS51843">
    <property type="entry name" value="NR_LBD"/>
    <property type="match status" value="1"/>
</dbReference>